<protein>
    <submittedName>
        <fullName evidence="4">DDE-domain-containing protein</fullName>
    </submittedName>
</protein>
<organism evidence="4 5">
    <name type="scientific">Athelia psychrophila</name>
    <dbReference type="NCBI Taxonomy" id="1759441"/>
    <lineage>
        <taxon>Eukaryota</taxon>
        <taxon>Fungi</taxon>
        <taxon>Dikarya</taxon>
        <taxon>Basidiomycota</taxon>
        <taxon>Agaricomycotina</taxon>
        <taxon>Agaricomycetes</taxon>
        <taxon>Agaricomycetidae</taxon>
        <taxon>Atheliales</taxon>
        <taxon>Atheliaceae</taxon>
        <taxon>Athelia</taxon>
    </lineage>
</organism>
<dbReference type="GO" id="GO:0005634">
    <property type="term" value="C:nucleus"/>
    <property type="evidence" value="ECO:0007669"/>
    <property type="project" value="TreeGrafter"/>
</dbReference>
<dbReference type="GO" id="GO:0003677">
    <property type="term" value="F:DNA binding"/>
    <property type="evidence" value="ECO:0007669"/>
    <property type="project" value="UniProtKB-KW"/>
</dbReference>
<evidence type="ECO:0000256" key="2">
    <source>
        <dbReference type="SAM" id="MobiDB-lite"/>
    </source>
</evidence>
<feature type="compositionally biased region" description="Basic and acidic residues" evidence="2">
    <location>
        <begin position="701"/>
        <end position="726"/>
    </location>
</feature>
<feature type="compositionally biased region" description="Acidic residues" evidence="2">
    <location>
        <begin position="727"/>
        <end position="750"/>
    </location>
</feature>
<dbReference type="EMBL" id="KV417581">
    <property type="protein sequence ID" value="KZP17620.1"/>
    <property type="molecule type" value="Genomic_DNA"/>
</dbReference>
<feature type="domain" description="HTH CENPB-type" evidence="3">
    <location>
        <begin position="69"/>
        <end position="141"/>
    </location>
</feature>
<keyword evidence="5" id="KW-1185">Reference proteome</keyword>
<evidence type="ECO:0000313" key="4">
    <source>
        <dbReference type="EMBL" id="KZP17620.1"/>
    </source>
</evidence>
<proteinExistence type="predicted"/>
<feature type="compositionally biased region" description="Polar residues" evidence="2">
    <location>
        <begin position="496"/>
        <end position="507"/>
    </location>
</feature>
<sequence>MVRADSNTLRARKARRANNHRLQLAVEAYTFEQGKPKNERRSLRSVAQQYKVAHTTLRDHYAGGVKMSAFNALKQKLLYAEEQQLAGFILGCADRGLPMNHTQIATFANEILEARLGPGFEPVGKNWTDRFVERHHDKLQTHWSKCLDSKRARAVNGDIVKHWFELVKEHIPDKDIKPHNIYGMDESGFPPSNQGRERIIGRRGARTSYQQGGADRENVTAIVTICADGTALTPTIIFKGKNFMTKWGNNNVSDASICYSPNGWTDGELATEWIARDFDRQTKEKAAGETRLFCSSHENNICILGYPPHCTHALQGLDVVCFARMKEAWKNEISAHETRTGQPVKKADFAEVFGKAFLKAFTAETVCAAFRATGIYPYNPDVITEAQMQPSLATSTKASFPLPQATPVRRVMAAFHYQPTEDLGVLPVRLNFTIDEEDEQIEPLPPPSPSNTPSNVTLTPTRCTAKDLGSVSAPSSLPARSTAASQAGSRIDPSLYTPSKRSRVLQQSLAESSTGSFLVSDGKISSSDTIAPPVLEGTANIMQPDWTLIKQQHQTRTKDEMQAHIAALTESLKQARILIAAKDSIIEGAHAQLVIQNLHLKKQNKTIHAKETVKEDDRTKLFPGGRGRLLTGDEFHEEQVNAEQRKKAKEAEKRRKKTKQDQAKTKKQAIADRWKEVQEQHEASVAAWKTETETLISRGTLKKDLPKKPKRPLKAEIEGEVEREMGEIDDGGDSGAEDESGDDEFANFDG</sequence>
<dbReference type="STRING" id="436010.A0A166G9Y6"/>
<feature type="region of interest" description="Disordered" evidence="2">
    <location>
        <begin position="697"/>
        <end position="750"/>
    </location>
</feature>
<feature type="compositionally biased region" description="Low complexity" evidence="2">
    <location>
        <begin position="451"/>
        <end position="461"/>
    </location>
</feature>
<evidence type="ECO:0000259" key="3">
    <source>
        <dbReference type="PROSITE" id="PS51253"/>
    </source>
</evidence>
<dbReference type="AlphaFoldDB" id="A0A166G9Y6"/>
<evidence type="ECO:0000313" key="5">
    <source>
        <dbReference type="Proteomes" id="UP000076532"/>
    </source>
</evidence>
<dbReference type="PROSITE" id="PS51253">
    <property type="entry name" value="HTH_CENPB"/>
    <property type="match status" value="1"/>
</dbReference>
<dbReference type="PANTHER" id="PTHR19303">
    <property type="entry name" value="TRANSPOSON"/>
    <property type="match status" value="1"/>
</dbReference>
<evidence type="ECO:0000256" key="1">
    <source>
        <dbReference type="ARBA" id="ARBA00023125"/>
    </source>
</evidence>
<feature type="region of interest" description="Disordered" evidence="2">
    <location>
        <begin position="439"/>
        <end position="507"/>
    </location>
</feature>
<accession>A0A166G9Y6</accession>
<dbReference type="Proteomes" id="UP000076532">
    <property type="component" value="Unassembled WGS sequence"/>
</dbReference>
<dbReference type="Pfam" id="PF03184">
    <property type="entry name" value="DDE_1"/>
    <property type="match status" value="1"/>
</dbReference>
<keyword evidence="1" id="KW-0238">DNA-binding</keyword>
<feature type="region of interest" description="Disordered" evidence="2">
    <location>
        <begin position="638"/>
        <end position="669"/>
    </location>
</feature>
<dbReference type="OrthoDB" id="2917041at2759"/>
<dbReference type="InterPro" id="IPR004875">
    <property type="entry name" value="DDE_SF_endonuclease_dom"/>
</dbReference>
<dbReference type="InterPro" id="IPR006600">
    <property type="entry name" value="HTH_CenpB_DNA-bd_dom"/>
</dbReference>
<feature type="compositionally biased region" description="Polar residues" evidence="2">
    <location>
        <begin position="472"/>
        <end position="488"/>
    </location>
</feature>
<dbReference type="InterPro" id="IPR050863">
    <property type="entry name" value="CenT-Element_Derived"/>
</dbReference>
<name>A0A166G9Y6_9AGAM</name>
<gene>
    <name evidence="4" type="ORF">FIBSPDRAFT_957069</name>
</gene>
<dbReference type="PANTHER" id="PTHR19303:SF74">
    <property type="entry name" value="POGO TRANSPOSABLE ELEMENT WITH KRAB DOMAIN"/>
    <property type="match status" value="1"/>
</dbReference>
<dbReference type="Pfam" id="PF03221">
    <property type="entry name" value="HTH_Tnp_Tc5"/>
    <property type="match status" value="1"/>
</dbReference>
<reference evidence="4 5" key="1">
    <citation type="journal article" date="2016" name="Mol. Biol. Evol.">
        <title>Comparative Genomics of Early-Diverging Mushroom-Forming Fungi Provides Insights into the Origins of Lignocellulose Decay Capabilities.</title>
        <authorList>
            <person name="Nagy L.G."/>
            <person name="Riley R."/>
            <person name="Tritt A."/>
            <person name="Adam C."/>
            <person name="Daum C."/>
            <person name="Floudas D."/>
            <person name="Sun H."/>
            <person name="Yadav J.S."/>
            <person name="Pangilinan J."/>
            <person name="Larsson K.H."/>
            <person name="Matsuura K."/>
            <person name="Barry K."/>
            <person name="Labutti K."/>
            <person name="Kuo R."/>
            <person name="Ohm R.A."/>
            <person name="Bhattacharya S.S."/>
            <person name="Shirouzu T."/>
            <person name="Yoshinaga Y."/>
            <person name="Martin F.M."/>
            <person name="Grigoriev I.V."/>
            <person name="Hibbett D.S."/>
        </authorList>
    </citation>
    <scope>NUCLEOTIDE SEQUENCE [LARGE SCALE GENOMIC DNA]</scope>
    <source>
        <strain evidence="4 5">CBS 109695</strain>
    </source>
</reference>